<dbReference type="RefSeq" id="WP_264848991.1">
    <property type="nucleotide sequence ID" value="NZ_BRXR01000001.1"/>
</dbReference>
<feature type="domain" description="Nbr1 FW" evidence="3">
    <location>
        <begin position="560"/>
        <end position="657"/>
    </location>
</feature>
<feature type="domain" description="Nbr1 FW" evidence="3">
    <location>
        <begin position="677"/>
        <end position="774"/>
    </location>
</feature>
<proteinExistence type="predicted"/>
<feature type="domain" description="Cohesin" evidence="2">
    <location>
        <begin position="42"/>
        <end position="171"/>
    </location>
</feature>
<dbReference type="InterPro" id="IPR032350">
    <property type="entry name" value="Nbr1_FW"/>
</dbReference>
<dbReference type="Gene3D" id="2.60.40.10">
    <property type="entry name" value="Immunoglobulins"/>
    <property type="match status" value="6"/>
</dbReference>
<gene>
    <name evidence="4" type="ORF">bsdE14_11140</name>
</gene>
<evidence type="ECO:0000256" key="1">
    <source>
        <dbReference type="SAM" id="SignalP"/>
    </source>
</evidence>
<dbReference type="Pfam" id="PF16158">
    <property type="entry name" value="N_BRCA1_IG"/>
    <property type="match status" value="6"/>
</dbReference>
<protein>
    <recommendedName>
        <fullName evidence="6">Next to BRCA1 central domain-containing protein</fullName>
    </recommendedName>
</protein>
<reference evidence="4 5" key="1">
    <citation type="journal article" date="2024" name="Int. J. Syst. Evol. Microbiol.">
        <title>Clostridium omnivorum sp. nov., isolated from anoxic soil under the treatment of reductive soil disinfestation.</title>
        <authorList>
            <person name="Ueki A."/>
            <person name="Tonouchi A."/>
            <person name="Kaku N."/>
            <person name="Honma S."/>
            <person name="Ueki K."/>
        </authorList>
    </citation>
    <scope>NUCLEOTIDE SEQUENCE [LARGE SCALE GENOMIC DNA]</scope>
    <source>
        <strain evidence="4 5">E14</strain>
    </source>
</reference>
<dbReference type="CDD" id="cd08547">
    <property type="entry name" value="Type_II_cohesin"/>
    <property type="match status" value="1"/>
</dbReference>
<dbReference type="InterPro" id="IPR008965">
    <property type="entry name" value="CBM2/CBM3_carb-bd_dom_sf"/>
</dbReference>
<sequence length="892" mass="95591">MRLKKLTAFIACFFLLTSIILTPDLKVQAATTSNIYYTVDSNVTVGQEFNIYVNAENISDLYGASIDLKYDTTMIKVTSVKVGTAYDGLVSTSSNTSGTGADYFTLSSIDQTNGTVSIAATLLGDTHTAGLNITASKSLFVIRATALKAGNLNLAFVNSDPTNSTGYVNSMPKISNSSSESTSFLSENTSVSIYLANNAEIVSNTIPDTMEPGKQYSVNIVVKNTGSNTWTASKYYKLGAVGESDPFYNSNRIYLPGTDSIAPSASKTFTFTMTAPASEGTYTSDWQMVQDGVAWFGPKLAKTVTVKKAPVLPNNAEIVSNTIPDTMEPGKQYSVNIVVKNTGSNTWTALNKYRLGAVGESDPFYSSTRIYLDSTDSIAPGASKTFALTMTAPASEGTYTSDWQMVQDGVAWFGPKLAKTVTVKKAPVLPNNAEIVSNTIPDTMEPGKQYSVNIVVKNTGSNTWTALNKYRLGAAGESDPFYSSTRIYLDSTDSIAPGASKTFAFTMTAPASEGTYTSDWQMVQDGVAWFGSKLAKTVTVKKAPVLPNNAEIVSNTIPDTMEPGKQYSVTIVVKNTGSNTWSALNKHRLGAVGESDPFYSSTRIYLDSTDSIAPGASKTFALTMTAPASEGTYASDWQMVQDGVAWFGSKLAKTVTVKKAPVLPNNAEIVSNTIPDTMEPGKQYSVTVVVKNTGSNTWSALNKYRLGAIGDTDPFYSFNRISMDSTDSIVPGASKTFTLTMTAPASEGTYTSDWQMVQDGVAWFGSKLAKTVTVKKAPVLPNNAEIVSNTIPDIMEPGKQYSVTIVVKNTGSNTWSALNKYRLGAIGDTDPFYSSNRISMDSTDSIVPGASKTFTFTMTAPAVTGTYTSDWQMVQDGVAWFGSKLVKTITVN</sequence>
<keyword evidence="1" id="KW-0732">Signal</keyword>
<organism evidence="4 5">
    <name type="scientific">Clostridium omnivorum</name>
    <dbReference type="NCBI Taxonomy" id="1604902"/>
    <lineage>
        <taxon>Bacteria</taxon>
        <taxon>Bacillati</taxon>
        <taxon>Bacillota</taxon>
        <taxon>Clostridia</taxon>
        <taxon>Eubacteriales</taxon>
        <taxon>Clostridiaceae</taxon>
        <taxon>Clostridium</taxon>
    </lineage>
</organism>
<evidence type="ECO:0008006" key="6">
    <source>
        <dbReference type="Google" id="ProtNLM"/>
    </source>
</evidence>
<accession>A0ABQ5N3D2</accession>
<dbReference type="PANTHER" id="PTHR20930:SF0">
    <property type="entry name" value="PROTEIN ILRUN"/>
    <property type="match status" value="1"/>
</dbReference>
<dbReference type="InterPro" id="IPR002102">
    <property type="entry name" value="Cohesin_dom"/>
</dbReference>
<dbReference type="Proteomes" id="UP001208567">
    <property type="component" value="Unassembled WGS sequence"/>
</dbReference>
<dbReference type="SUPFAM" id="SSF49384">
    <property type="entry name" value="Carbohydrate-binding domain"/>
    <property type="match status" value="1"/>
</dbReference>
<feature type="domain" description="Nbr1 FW" evidence="3">
    <location>
        <begin position="209"/>
        <end position="306"/>
    </location>
</feature>
<dbReference type="InterPro" id="IPR013783">
    <property type="entry name" value="Ig-like_fold"/>
</dbReference>
<comment type="caution">
    <text evidence="4">The sequence shown here is derived from an EMBL/GenBank/DDBJ whole genome shotgun (WGS) entry which is preliminary data.</text>
</comment>
<keyword evidence="5" id="KW-1185">Reference proteome</keyword>
<evidence type="ECO:0000313" key="5">
    <source>
        <dbReference type="Proteomes" id="UP001208567"/>
    </source>
</evidence>
<feature type="domain" description="Nbr1 FW" evidence="3">
    <location>
        <begin position="794"/>
        <end position="891"/>
    </location>
</feature>
<name>A0ABQ5N3D2_9CLOT</name>
<evidence type="ECO:0000259" key="3">
    <source>
        <dbReference type="Pfam" id="PF16158"/>
    </source>
</evidence>
<feature type="domain" description="Nbr1 FW" evidence="3">
    <location>
        <begin position="326"/>
        <end position="423"/>
    </location>
</feature>
<evidence type="ECO:0000313" key="4">
    <source>
        <dbReference type="EMBL" id="GLC29704.1"/>
    </source>
</evidence>
<dbReference type="Gene3D" id="2.60.40.680">
    <property type="match status" value="1"/>
</dbReference>
<feature type="chain" id="PRO_5045795338" description="Next to BRCA1 central domain-containing protein" evidence="1">
    <location>
        <begin position="30"/>
        <end position="892"/>
    </location>
</feature>
<evidence type="ECO:0000259" key="2">
    <source>
        <dbReference type="Pfam" id="PF00963"/>
    </source>
</evidence>
<dbReference type="Pfam" id="PF00963">
    <property type="entry name" value="Cohesin"/>
    <property type="match status" value="1"/>
</dbReference>
<dbReference type="PANTHER" id="PTHR20930">
    <property type="entry name" value="OVARIAN CARCINOMA ANTIGEN CA125-RELATED"/>
    <property type="match status" value="1"/>
</dbReference>
<feature type="signal peptide" evidence="1">
    <location>
        <begin position="1"/>
        <end position="29"/>
    </location>
</feature>
<dbReference type="EMBL" id="BRXR01000001">
    <property type="protein sequence ID" value="GLC29704.1"/>
    <property type="molecule type" value="Genomic_DNA"/>
</dbReference>
<feature type="domain" description="Nbr1 FW" evidence="3">
    <location>
        <begin position="443"/>
        <end position="540"/>
    </location>
</feature>